<proteinExistence type="predicted"/>
<dbReference type="Pfam" id="PF11869">
    <property type="entry name" value="DUF3389"/>
    <property type="match status" value="1"/>
</dbReference>
<dbReference type="EMBL" id="JAIWIU010000209">
    <property type="protein sequence ID" value="MCA2018870.1"/>
    <property type="molecule type" value="Genomic_DNA"/>
</dbReference>
<protein>
    <submittedName>
        <fullName evidence="1">DUF3389 domain-containing protein</fullName>
    </submittedName>
</protein>
<dbReference type="RefSeq" id="WP_068717574.1">
    <property type="nucleotide sequence ID" value="NZ_AP014636.1"/>
</dbReference>
<dbReference type="InterPro" id="IPR021811">
    <property type="entry name" value="DUF3389"/>
</dbReference>
<reference evidence="2" key="1">
    <citation type="submission" date="2023-07" db="EMBL/GenBank/DDBJ databases">
        <title>Molecular identification of indigenous halophilic bacteria isolated from red sea cost, biodegradation of synthetic dyes and assessment of degraded metabolite toxicity.</title>
        <authorList>
            <person name="Chaieb K."/>
            <person name="Altayb H.N."/>
        </authorList>
    </citation>
    <scope>NUCLEOTIDE SEQUENCE [LARGE SCALE GENOMIC DNA]</scope>
    <source>
        <strain evidence="2">K20</strain>
    </source>
</reference>
<accession>A0ABS7YT48</accession>
<comment type="caution">
    <text evidence="1">The sequence shown here is derived from an EMBL/GenBank/DDBJ whole genome shotgun (WGS) entry which is preliminary data.</text>
</comment>
<gene>
    <name evidence="1" type="ORF">LDJ79_22345</name>
</gene>
<organism evidence="1 2">
    <name type="scientific">Vibrio tritonius</name>
    <dbReference type="NCBI Taxonomy" id="1435069"/>
    <lineage>
        <taxon>Bacteria</taxon>
        <taxon>Pseudomonadati</taxon>
        <taxon>Pseudomonadota</taxon>
        <taxon>Gammaproteobacteria</taxon>
        <taxon>Vibrionales</taxon>
        <taxon>Vibrionaceae</taxon>
        <taxon>Vibrio</taxon>
    </lineage>
</organism>
<evidence type="ECO:0000313" key="1">
    <source>
        <dbReference type="EMBL" id="MCA2018870.1"/>
    </source>
</evidence>
<keyword evidence="2" id="KW-1185">Reference proteome</keyword>
<sequence length="77" mass="8245">MLIEFSQGKIIVTPHEIVVKLSSLPQCVLQAEQSAVSLFGAGANVMMANVGGVKWSLKLDSEEQIQTISQELGCEIA</sequence>
<dbReference type="Proteomes" id="UP001199044">
    <property type="component" value="Unassembled WGS sequence"/>
</dbReference>
<name>A0ABS7YT48_9VIBR</name>
<evidence type="ECO:0000313" key="2">
    <source>
        <dbReference type="Proteomes" id="UP001199044"/>
    </source>
</evidence>